<dbReference type="PRINTS" id="PR00702">
    <property type="entry name" value="ACRIFLAVINRP"/>
</dbReference>
<feature type="transmembrane region" description="Helical" evidence="9">
    <location>
        <begin position="901"/>
        <end position="923"/>
    </location>
</feature>
<dbReference type="NCBIfam" id="NF000282">
    <property type="entry name" value="RND_permease_1"/>
    <property type="match status" value="1"/>
</dbReference>
<dbReference type="InterPro" id="IPR000731">
    <property type="entry name" value="SSD"/>
</dbReference>
<dbReference type="SUPFAM" id="SSF82866">
    <property type="entry name" value="Multidrug efflux transporter AcrB transmembrane domain"/>
    <property type="match status" value="2"/>
</dbReference>
<feature type="transmembrane region" description="Helical" evidence="9">
    <location>
        <begin position="343"/>
        <end position="362"/>
    </location>
</feature>
<evidence type="ECO:0000256" key="9">
    <source>
        <dbReference type="RuleBase" id="RU364070"/>
    </source>
</evidence>
<evidence type="ECO:0000256" key="4">
    <source>
        <dbReference type="ARBA" id="ARBA00022475"/>
    </source>
</evidence>
<evidence type="ECO:0000256" key="2">
    <source>
        <dbReference type="ARBA" id="ARBA00010942"/>
    </source>
</evidence>
<evidence type="ECO:0000256" key="1">
    <source>
        <dbReference type="ARBA" id="ARBA00004429"/>
    </source>
</evidence>
<dbReference type="RefSeq" id="WP_251590358.1">
    <property type="nucleotide sequence ID" value="NZ_JAMLJI010000001.1"/>
</dbReference>
<dbReference type="Proteomes" id="UP001269375">
    <property type="component" value="Unassembled WGS sequence"/>
</dbReference>
<dbReference type="EMBL" id="JARWAO010000006">
    <property type="protein sequence ID" value="MDR5896849.1"/>
    <property type="molecule type" value="Genomic_DNA"/>
</dbReference>
<dbReference type="PROSITE" id="PS50156">
    <property type="entry name" value="SSD"/>
    <property type="match status" value="1"/>
</dbReference>
<reference evidence="11 12" key="1">
    <citation type="submission" date="2023-04" db="EMBL/GenBank/DDBJ databases">
        <title>A long-awaited taxogenomic arrangement of the family Halomonadaceae.</title>
        <authorList>
            <person name="De La Haba R."/>
            <person name="Chuvochina M."/>
            <person name="Wittouck S."/>
            <person name="Arahal D.R."/>
            <person name="Sanchez-Porro C."/>
            <person name="Hugenholtz P."/>
            <person name="Ventosa A."/>
        </authorList>
    </citation>
    <scope>NUCLEOTIDE SEQUENCE [LARGE SCALE GENOMIC DNA]</scope>
    <source>
        <strain evidence="11 12">DSM 22428</strain>
    </source>
</reference>
<feature type="transmembrane region" description="Helical" evidence="9">
    <location>
        <begin position="442"/>
        <end position="462"/>
    </location>
</feature>
<accession>A0ABU1GXU2</accession>
<comment type="subcellular location">
    <subcellularLocation>
        <location evidence="1 9">Cell inner membrane</location>
        <topology evidence="1 9">Multi-pass membrane protein</topology>
    </subcellularLocation>
</comment>
<keyword evidence="5 9" id="KW-0997">Cell inner membrane</keyword>
<keyword evidence="8 9" id="KW-0472">Membrane</keyword>
<protein>
    <recommendedName>
        <fullName evidence="9">Efflux pump membrane transporter</fullName>
    </recommendedName>
</protein>
<evidence type="ECO:0000313" key="12">
    <source>
        <dbReference type="Proteomes" id="UP001269375"/>
    </source>
</evidence>
<comment type="caution">
    <text evidence="11">The sequence shown here is derived from an EMBL/GenBank/DDBJ whole genome shotgun (WGS) entry which is preliminary data.</text>
</comment>
<dbReference type="InterPro" id="IPR004764">
    <property type="entry name" value="MdtF-like"/>
</dbReference>
<name>A0ABU1GXU2_9GAMM</name>
<organism evidence="11 12">
    <name type="scientific">Larsenimonas suaedae</name>
    <dbReference type="NCBI Taxonomy" id="1851019"/>
    <lineage>
        <taxon>Bacteria</taxon>
        <taxon>Pseudomonadati</taxon>
        <taxon>Pseudomonadota</taxon>
        <taxon>Gammaproteobacteria</taxon>
        <taxon>Oceanospirillales</taxon>
        <taxon>Halomonadaceae</taxon>
        <taxon>Larsenimonas</taxon>
    </lineage>
</organism>
<keyword evidence="7 9" id="KW-1133">Transmembrane helix</keyword>
<dbReference type="PANTHER" id="PTHR32063">
    <property type="match status" value="1"/>
</dbReference>
<proteinExistence type="inferred from homology"/>
<feature type="transmembrane region" description="Helical" evidence="9">
    <location>
        <begin position="876"/>
        <end position="894"/>
    </location>
</feature>
<comment type="similarity">
    <text evidence="2 9">Belongs to the resistance-nodulation-cell division (RND) (TC 2.A.6) family.</text>
</comment>
<feature type="transmembrane region" description="Helical" evidence="9">
    <location>
        <begin position="395"/>
        <end position="416"/>
    </location>
</feature>
<evidence type="ECO:0000259" key="10">
    <source>
        <dbReference type="PROSITE" id="PS50156"/>
    </source>
</evidence>
<sequence length="1059" mass="114744">MNISSFFINRPIFATVLSIIITLVGFMAMRSLPIEQYPQVVPVTVSVTASFPGADAETVSETVAAPLAEEINGVKNMIYLSSSSADSGQMRMKVYFNIGTDPDIATINVNNRVQRALSRLPSAVQNQGVTVELQSSSILMFAALYSPNGQYDSLYLNNYANINIVDEIKQLNGVGQAEVLGNQQFAMRIWLNPDKLSQYDLTPAEVSQAIQAQNTVVSAGKLGAEPQRSATSNTYTITTQGRLKSVKQFEDILLKTKADGGALRLSDVARVELGSTSYGIQGRVNNNPIAPIAIYQQPGANALQVAGEVKQTLRDLKQRFPAGLDYVVPYDTTLFINASIESVLHTFVEALILVALIVFIFLQNWRSTLVAMSVVPVSVIGTFAGMYMLDFSINLLSLFGMILAIGIVVDDAIVVIENVERILEDNPEVSSKEAAFEAMREVTGPVLATALIMASVFVPVGFLTGLTGKMYQQFAITIAISVSISALVALSFTPAMSAIFIKHKENLKQSKLSRAVNRPFEWFNKGFDKLTDWFMSAVNFLIRHVLVSLALVLGTCALSFFIYSKLPGGLIPATDQGLMIASVSLPAGSSVARTDEYVQELIDKIEEVPAVEYATSITGFDILSSSANTAKATVFVSMKSWSERDITADQMIQKTMQIGGSLPGGKVMAFNLPPIIGLSTTGGFNGYLESLGGDSPQELYQASLKIMQAAQKRPELAQVFTTLDVSVPTYSATVDENKAQSLGVDLNDLNTTLSSTFGQSFVNYFTRNSRNFQVYLQSDDKFRRSPSDLNKVFVRGGNGERIPLSTLVTLKRTNAPTIVDRFSVYPAAQFQGQPAPGYSSGQAIAVMNDVVRETLGDQYSMGWTGEAYQQENAGNASTLAIVFGLIMVFLILAAQYERWTLPIAVVSAVPFAFIGSVLAVWMRGLDTSVYLQIGLLVVVGLAAKNAILIVEFAQQQRDEGKSIVDAALTAARLRFRPIVMTSLAFIGGTLPLALASGASAASRHHIGTPVVGGMISITILASVFVPAAYVFIMRGQERLMRRFNKQPESDTHEGRTSEK</sequence>
<feature type="transmembrane region" description="Helical" evidence="9">
    <location>
        <begin position="540"/>
        <end position="563"/>
    </location>
</feature>
<keyword evidence="6 9" id="KW-0812">Transmembrane</keyword>
<evidence type="ECO:0000256" key="5">
    <source>
        <dbReference type="ARBA" id="ARBA00022519"/>
    </source>
</evidence>
<evidence type="ECO:0000256" key="3">
    <source>
        <dbReference type="ARBA" id="ARBA00022448"/>
    </source>
</evidence>
<dbReference type="Gene3D" id="1.20.1640.10">
    <property type="entry name" value="Multidrug efflux transporter AcrB transmembrane domain"/>
    <property type="match status" value="2"/>
</dbReference>
<dbReference type="InterPro" id="IPR027463">
    <property type="entry name" value="AcrB_DN_DC_subdom"/>
</dbReference>
<evidence type="ECO:0000256" key="6">
    <source>
        <dbReference type="ARBA" id="ARBA00022692"/>
    </source>
</evidence>
<dbReference type="Gene3D" id="3.30.70.1430">
    <property type="entry name" value="Multidrug efflux transporter AcrB pore domain"/>
    <property type="match status" value="2"/>
</dbReference>
<dbReference type="SUPFAM" id="SSF82693">
    <property type="entry name" value="Multidrug efflux transporter AcrB pore domain, PN1, PN2, PC1 and PC2 subdomains"/>
    <property type="match status" value="3"/>
</dbReference>
<dbReference type="Gene3D" id="3.30.2090.10">
    <property type="entry name" value="Multidrug efflux transporter AcrB TolC docking domain, DN and DC subdomains"/>
    <property type="match status" value="2"/>
</dbReference>
<dbReference type="Gene3D" id="3.30.70.1320">
    <property type="entry name" value="Multidrug efflux transporter AcrB pore domain like"/>
    <property type="match status" value="1"/>
</dbReference>
<gene>
    <name evidence="11" type="ORF">QC825_12265</name>
</gene>
<keyword evidence="4" id="KW-1003">Cell membrane</keyword>
<feature type="transmembrane region" description="Helical" evidence="9">
    <location>
        <begin position="369"/>
        <end position="389"/>
    </location>
</feature>
<dbReference type="NCBIfam" id="TIGR00915">
    <property type="entry name" value="2A0602"/>
    <property type="match status" value="1"/>
</dbReference>
<evidence type="ECO:0000256" key="7">
    <source>
        <dbReference type="ARBA" id="ARBA00022989"/>
    </source>
</evidence>
<keyword evidence="3 9" id="KW-0813">Transport</keyword>
<feature type="transmembrane region" description="Helical" evidence="9">
    <location>
        <begin position="474"/>
        <end position="501"/>
    </location>
</feature>
<feature type="transmembrane region" description="Helical" evidence="9">
    <location>
        <begin position="929"/>
        <end position="953"/>
    </location>
</feature>
<evidence type="ECO:0000256" key="8">
    <source>
        <dbReference type="ARBA" id="ARBA00023136"/>
    </source>
</evidence>
<dbReference type="InterPro" id="IPR001036">
    <property type="entry name" value="Acrflvin-R"/>
</dbReference>
<dbReference type="SUPFAM" id="SSF82714">
    <property type="entry name" value="Multidrug efflux transporter AcrB TolC docking domain, DN and DC subdomains"/>
    <property type="match status" value="2"/>
</dbReference>
<dbReference type="PANTHER" id="PTHR32063:SF13">
    <property type="entry name" value="MULTIDRUG EFFLUX PUMP SUBUNIT ACRB-RELATED"/>
    <property type="match status" value="1"/>
</dbReference>
<dbReference type="Pfam" id="PF00873">
    <property type="entry name" value="ACR_tran"/>
    <property type="match status" value="1"/>
</dbReference>
<dbReference type="Gene3D" id="3.30.70.1440">
    <property type="entry name" value="Multidrug efflux transporter AcrB pore domain"/>
    <property type="match status" value="1"/>
</dbReference>
<keyword evidence="12" id="KW-1185">Reference proteome</keyword>
<feature type="transmembrane region" description="Helical" evidence="9">
    <location>
        <begin position="1010"/>
        <end position="1032"/>
    </location>
</feature>
<feature type="domain" description="SSD" evidence="10">
    <location>
        <begin position="403"/>
        <end position="499"/>
    </location>
</feature>
<evidence type="ECO:0000313" key="11">
    <source>
        <dbReference type="EMBL" id="MDR5896849.1"/>
    </source>
</evidence>
<feature type="transmembrane region" description="Helical" evidence="9">
    <location>
        <begin position="12"/>
        <end position="29"/>
    </location>
</feature>
<feature type="transmembrane region" description="Helical" evidence="9">
    <location>
        <begin position="978"/>
        <end position="998"/>
    </location>
</feature>